<dbReference type="GO" id="GO:0008270">
    <property type="term" value="F:zinc ion binding"/>
    <property type="evidence" value="ECO:0007669"/>
    <property type="project" value="UniProtKB-KW"/>
</dbReference>
<keyword evidence="2 4" id="KW-0863">Zinc-finger</keyword>
<reference evidence="7 8" key="1">
    <citation type="submission" date="2014-04" db="EMBL/GenBank/DDBJ databases">
        <authorList>
            <consortium name="International Citrus Genome Consortium"/>
            <person name="Gmitter F."/>
            <person name="Chen C."/>
            <person name="Farmerie W."/>
            <person name="Harkins T."/>
            <person name="Desany B."/>
            <person name="Mohiuddin M."/>
            <person name="Kodira C."/>
            <person name="Borodovsky M."/>
            <person name="Lomsadze A."/>
            <person name="Burns P."/>
            <person name="Jenkins J."/>
            <person name="Prochnik S."/>
            <person name="Shu S."/>
            <person name="Chapman J."/>
            <person name="Pitluck S."/>
            <person name="Schmutz J."/>
            <person name="Rokhsar D."/>
        </authorList>
    </citation>
    <scope>NUCLEOTIDE SEQUENCE</scope>
</reference>
<evidence type="ECO:0000256" key="5">
    <source>
        <dbReference type="SAM" id="MobiDB-lite"/>
    </source>
</evidence>
<feature type="domain" description="RING-type" evidence="6">
    <location>
        <begin position="99"/>
        <end position="139"/>
    </location>
</feature>
<evidence type="ECO:0000256" key="3">
    <source>
        <dbReference type="ARBA" id="ARBA00022833"/>
    </source>
</evidence>
<evidence type="ECO:0000256" key="1">
    <source>
        <dbReference type="ARBA" id="ARBA00022723"/>
    </source>
</evidence>
<proteinExistence type="predicted"/>
<evidence type="ECO:0000313" key="8">
    <source>
        <dbReference type="Proteomes" id="UP000027120"/>
    </source>
</evidence>
<dbReference type="STRING" id="2711.A0A067GG55"/>
<dbReference type="PANTHER" id="PTHR46537:SF3">
    <property type="entry name" value="E3 UBIQUITIN-PROTEIN LIGASE RING1A"/>
    <property type="match status" value="1"/>
</dbReference>
<evidence type="ECO:0000259" key="6">
    <source>
        <dbReference type="PROSITE" id="PS50089"/>
    </source>
</evidence>
<dbReference type="Proteomes" id="UP000027120">
    <property type="component" value="Unassembled WGS sequence"/>
</dbReference>
<dbReference type="PANTHER" id="PTHR46537">
    <property type="entry name" value="OS11G0578200 PROTEIN"/>
    <property type="match status" value="1"/>
</dbReference>
<dbReference type="SMR" id="A0A067GG55"/>
<dbReference type="SUPFAM" id="SSF57850">
    <property type="entry name" value="RING/U-box"/>
    <property type="match status" value="1"/>
</dbReference>
<protein>
    <recommendedName>
        <fullName evidence="6">RING-type domain-containing protein</fullName>
    </recommendedName>
</protein>
<evidence type="ECO:0000313" key="7">
    <source>
        <dbReference type="EMBL" id="KDO77635.1"/>
    </source>
</evidence>
<dbReference type="InterPro" id="IPR044592">
    <property type="entry name" value="RING1A/B"/>
</dbReference>
<accession>A0A067GG55</accession>
<feature type="region of interest" description="Disordered" evidence="5">
    <location>
        <begin position="197"/>
        <end position="305"/>
    </location>
</feature>
<organism evidence="7 8">
    <name type="scientific">Citrus sinensis</name>
    <name type="common">Sweet orange</name>
    <name type="synonym">Citrus aurantium var. sinensis</name>
    <dbReference type="NCBI Taxonomy" id="2711"/>
    <lineage>
        <taxon>Eukaryota</taxon>
        <taxon>Viridiplantae</taxon>
        <taxon>Streptophyta</taxon>
        <taxon>Embryophyta</taxon>
        <taxon>Tracheophyta</taxon>
        <taxon>Spermatophyta</taxon>
        <taxon>Magnoliopsida</taxon>
        <taxon>eudicotyledons</taxon>
        <taxon>Gunneridae</taxon>
        <taxon>Pentapetalae</taxon>
        <taxon>rosids</taxon>
        <taxon>malvids</taxon>
        <taxon>Sapindales</taxon>
        <taxon>Rutaceae</taxon>
        <taxon>Aurantioideae</taxon>
        <taxon>Citrus</taxon>
    </lineage>
</organism>
<feature type="region of interest" description="Disordered" evidence="5">
    <location>
        <begin position="317"/>
        <end position="340"/>
    </location>
</feature>
<feature type="compositionally biased region" description="Low complexity" evidence="5">
    <location>
        <begin position="10"/>
        <end position="24"/>
    </location>
</feature>
<dbReference type="InterPro" id="IPR017907">
    <property type="entry name" value="Znf_RING_CS"/>
</dbReference>
<name>A0A067GG55_CITSI</name>
<dbReference type="AlphaFoldDB" id="A0A067GG55"/>
<dbReference type="SMART" id="SM00184">
    <property type="entry name" value="RING"/>
    <property type="match status" value="1"/>
</dbReference>
<gene>
    <name evidence="7" type="ORF">CISIN_1g010664mg</name>
</gene>
<dbReference type="InterPro" id="IPR013083">
    <property type="entry name" value="Znf_RING/FYVE/PHD"/>
</dbReference>
<dbReference type="CDD" id="cd16531">
    <property type="entry name" value="RING-HC_RING1-like"/>
    <property type="match status" value="1"/>
</dbReference>
<dbReference type="PROSITE" id="PS50089">
    <property type="entry name" value="ZF_RING_2"/>
    <property type="match status" value="1"/>
</dbReference>
<keyword evidence="3" id="KW-0862">Zinc</keyword>
<feature type="compositionally biased region" description="Polar residues" evidence="5">
    <location>
        <begin position="329"/>
        <end position="340"/>
    </location>
</feature>
<dbReference type="eggNOG" id="KOG0311">
    <property type="taxonomic scope" value="Eukaryota"/>
</dbReference>
<dbReference type="PaxDb" id="2711-XP_006467759.1"/>
<feature type="compositionally biased region" description="Basic and acidic residues" evidence="5">
    <location>
        <begin position="249"/>
        <end position="264"/>
    </location>
</feature>
<feature type="compositionally biased region" description="Polar residues" evidence="5">
    <location>
        <begin position="49"/>
        <end position="59"/>
    </location>
</feature>
<dbReference type="Gene3D" id="3.30.40.10">
    <property type="entry name" value="Zinc/RING finger domain, C3HC4 (zinc finger)"/>
    <property type="match status" value="1"/>
</dbReference>
<sequence length="504" mass="56540">MPAQKRSYENATTNNNNNNHIIITPSEVVEAVLDDDGDDTLQRDHSNNLEEQQPPQDSTPAAAADVDGNESDRSRSSGDGEKDEFVIVKLSDIRKEVQCPICLGIIRKTRTVMECLHRFCRECIDKAMRLGNNECPACRTHCASRRSLRDDLNYDALIAALYPDIDKYEEEELAFQDEEAARNKQIQASIAQTFQRQTEALGRKRTPKSTSALRRSHGRYRDTPLRGRRNYRMTELQGSDENDDANGDAGKDSSSADERSTEVRPKRRKRWYGARFSQSSSAAAGTDGGGDENDSEVHRESMGASVGLIGPSERLAWGKGGIRSHTRHGSVSGSNGKNARNNRLSKLVDYLQSLEEKDDQLDMHLVLVSLDEQRIPGLQQPYLCCRPTLSVRHLCQYVAHQTALQASEIEIYLVKELHSKINLPSSSNSLMIDPCKDKLQVLNEQETLTGLQTQNLGHGFLVRYIFLIPTSIGRFMHTLQLTTKHGKQHSFLIHSCSLIHTLNI</sequence>
<keyword evidence="8" id="KW-1185">Reference proteome</keyword>
<dbReference type="Pfam" id="PF13923">
    <property type="entry name" value="zf-C3HC4_2"/>
    <property type="match status" value="1"/>
</dbReference>
<keyword evidence="1" id="KW-0479">Metal-binding</keyword>
<dbReference type="PROSITE" id="PS00518">
    <property type="entry name" value="ZF_RING_1"/>
    <property type="match status" value="1"/>
</dbReference>
<evidence type="ECO:0000256" key="2">
    <source>
        <dbReference type="ARBA" id="ARBA00022771"/>
    </source>
</evidence>
<feature type="region of interest" description="Disordered" evidence="5">
    <location>
        <begin position="1"/>
        <end position="80"/>
    </location>
</feature>
<evidence type="ECO:0000256" key="4">
    <source>
        <dbReference type="PROSITE-ProRule" id="PRU00175"/>
    </source>
</evidence>
<feature type="compositionally biased region" description="Basic and acidic residues" evidence="5">
    <location>
        <begin position="70"/>
        <end position="80"/>
    </location>
</feature>
<dbReference type="InterPro" id="IPR001841">
    <property type="entry name" value="Znf_RING"/>
</dbReference>
<dbReference type="EMBL" id="KK784879">
    <property type="protein sequence ID" value="KDO77635.1"/>
    <property type="molecule type" value="Genomic_DNA"/>
</dbReference>